<dbReference type="EMBL" id="AFHV02001013">
    <property type="protein sequence ID" value="PUA90163.1"/>
    <property type="molecule type" value="Genomic_DNA"/>
</dbReference>
<dbReference type="AlphaFoldDB" id="A0A2T6IXU9"/>
<dbReference type="Proteomes" id="UP000244488">
    <property type="component" value="Unassembled WGS sequence"/>
</dbReference>
<protein>
    <submittedName>
        <fullName evidence="1">Uncharacterized protein</fullName>
    </submittedName>
</protein>
<organism evidence="1 2">
    <name type="scientific">Toxoplasma gondii TgCATBr9</name>
    <dbReference type="NCBI Taxonomy" id="943120"/>
    <lineage>
        <taxon>Eukaryota</taxon>
        <taxon>Sar</taxon>
        <taxon>Alveolata</taxon>
        <taxon>Apicomplexa</taxon>
        <taxon>Conoidasida</taxon>
        <taxon>Coccidia</taxon>
        <taxon>Eucoccidiorida</taxon>
        <taxon>Eimeriorina</taxon>
        <taxon>Sarcocystidae</taxon>
        <taxon>Toxoplasma</taxon>
    </lineage>
</organism>
<evidence type="ECO:0000313" key="2">
    <source>
        <dbReference type="Proteomes" id="UP000244488"/>
    </source>
</evidence>
<dbReference type="VEuPathDB" id="ToxoDB:TGBR9_381550"/>
<accession>A0A2T6IXU9</accession>
<reference evidence="1 2" key="1">
    <citation type="journal article" date="2016" name="Nat. Commun.">
        <title>Local admixture of amplified and diversified secreted pathogenesis determinants shapes mosaic Toxoplasma gondii genomes.</title>
        <authorList>
            <person name="Lorenzi H."/>
            <person name="Khan A."/>
            <person name="Behnke M.S."/>
            <person name="Namasivayam S."/>
            <person name="Swapna L.S."/>
            <person name="Hadjithomas M."/>
            <person name="Karamycheva S."/>
            <person name="Pinney D."/>
            <person name="Brunk B.P."/>
            <person name="Ajioka J.W."/>
            <person name="Ajzenberg D."/>
            <person name="Boothroyd J.C."/>
            <person name="Boyle J.P."/>
            <person name="Darde M.L."/>
            <person name="Diaz-Miranda M.A."/>
            <person name="Dubey J.P."/>
            <person name="Fritz H.M."/>
            <person name="Gennari S.M."/>
            <person name="Gregory B.D."/>
            <person name="Kim K."/>
            <person name="Saeij J.P."/>
            <person name="Su C."/>
            <person name="White M.W."/>
            <person name="Zhu X.Q."/>
            <person name="Howe D.K."/>
            <person name="Rosenthal B.M."/>
            <person name="Grigg M.E."/>
            <person name="Parkinson J."/>
            <person name="Liu L."/>
            <person name="Kissinger J.C."/>
            <person name="Roos D.S."/>
            <person name="Sibley L.D."/>
        </authorList>
    </citation>
    <scope>NUCLEOTIDE SEQUENCE [LARGE SCALE GENOMIC DNA]</scope>
    <source>
        <strain evidence="1 2">TgCATBr9</strain>
    </source>
</reference>
<name>A0A2T6IXU9_TOXGO</name>
<comment type="caution">
    <text evidence="1">The sequence shown here is derived from an EMBL/GenBank/DDBJ whole genome shotgun (WGS) entry which is preliminary data.</text>
</comment>
<gene>
    <name evidence="1" type="ORF">TGBR9_381550</name>
</gene>
<evidence type="ECO:0000313" key="1">
    <source>
        <dbReference type="EMBL" id="PUA90163.1"/>
    </source>
</evidence>
<proteinExistence type="predicted"/>
<sequence>MGAKLDEAIMEQASAGFRFAKWPGLDSWNQWTQVAASLQLIVDCGLLNRGTQ</sequence>